<protein>
    <submittedName>
        <fullName evidence="2">Uncharacterized protein</fullName>
    </submittedName>
</protein>
<dbReference type="Proteomes" id="UP000519897">
    <property type="component" value="Unassembled WGS sequence"/>
</dbReference>
<organism evidence="2 3">
    <name type="scientific">Rhizobium rhizoryzae</name>
    <dbReference type="NCBI Taxonomy" id="451876"/>
    <lineage>
        <taxon>Bacteria</taxon>
        <taxon>Pseudomonadati</taxon>
        <taxon>Pseudomonadota</taxon>
        <taxon>Alphaproteobacteria</taxon>
        <taxon>Hyphomicrobiales</taxon>
        <taxon>Rhizobiaceae</taxon>
        <taxon>Rhizobium/Agrobacterium group</taxon>
        <taxon>Rhizobium</taxon>
    </lineage>
</organism>
<proteinExistence type="predicted"/>
<sequence>MTEDKRAQTAVEQAKPETKSANGKPAAGPHAQEHLTDHEKTPGTGSLPDKRSGDIDAGSE</sequence>
<feature type="region of interest" description="Disordered" evidence="1">
    <location>
        <begin position="1"/>
        <end position="60"/>
    </location>
</feature>
<name>A0A7W6PRT9_9HYPH</name>
<gene>
    <name evidence="2" type="ORF">GGQ72_003425</name>
</gene>
<keyword evidence="3" id="KW-1185">Reference proteome</keyword>
<dbReference type="AlphaFoldDB" id="A0A7W6PRT9"/>
<evidence type="ECO:0000313" key="2">
    <source>
        <dbReference type="EMBL" id="MBB4144868.1"/>
    </source>
</evidence>
<dbReference type="EMBL" id="JACIEC010000004">
    <property type="protein sequence ID" value="MBB4144868.1"/>
    <property type="molecule type" value="Genomic_DNA"/>
</dbReference>
<evidence type="ECO:0000313" key="3">
    <source>
        <dbReference type="Proteomes" id="UP000519897"/>
    </source>
</evidence>
<dbReference type="RefSeq" id="WP_165133900.1">
    <property type="nucleotide sequence ID" value="NZ_CP049250.1"/>
</dbReference>
<feature type="compositionally biased region" description="Basic and acidic residues" evidence="1">
    <location>
        <begin position="31"/>
        <end position="41"/>
    </location>
</feature>
<accession>A0A7W6PRT9</accession>
<evidence type="ECO:0000256" key="1">
    <source>
        <dbReference type="SAM" id="MobiDB-lite"/>
    </source>
</evidence>
<comment type="caution">
    <text evidence="2">The sequence shown here is derived from an EMBL/GenBank/DDBJ whole genome shotgun (WGS) entry which is preliminary data.</text>
</comment>
<reference evidence="2 3" key="1">
    <citation type="submission" date="2020-08" db="EMBL/GenBank/DDBJ databases">
        <title>Genomic Encyclopedia of Type Strains, Phase IV (KMG-IV): sequencing the most valuable type-strain genomes for metagenomic binning, comparative biology and taxonomic classification.</title>
        <authorList>
            <person name="Goeker M."/>
        </authorList>
    </citation>
    <scope>NUCLEOTIDE SEQUENCE [LARGE SCALE GENOMIC DNA]</scope>
    <source>
        <strain evidence="2 3">DSM 29514</strain>
    </source>
</reference>